<evidence type="ECO:0000313" key="3">
    <source>
        <dbReference type="EMBL" id="BDG02874.1"/>
    </source>
</evidence>
<dbReference type="Pfam" id="PF03747">
    <property type="entry name" value="ADP_ribosyl_GH"/>
    <property type="match status" value="1"/>
</dbReference>
<dbReference type="SUPFAM" id="SSF101478">
    <property type="entry name" value="ADP-ribosylglycohydrolase"/>
    <property type="match status" value="1"/>
</dbReference>
<proteinExistence type="inferred from homology"/>
<name>A0ABM7WTS8_9BACT</name>
<organism evidence="3 4">
    <name type="scientific">Anaeromyxobacter oryzae</name>
    <dbReference type="NCBI Taxonomy" id="2918170"/>
    <lineage>
        <taxon>Bacteria</taxon>
        <taxon>Pseudomonadati</taxon>
        <taxon>Myxococcota</taxon>
        <taxon>Myxococcia</taxon>
        <taxon>Myxococcales</taxon>
        <taxon>Cystobacterineae</taxon>
        <taxon>Anaeromyxobacteraceae</taxon>
        <taxon>Anaeromyxobacter</taxon>
    </lineage>
</organism>
<evidence type="ECO:0000256" key="1">
    <source>
        <dbReference type="ARBA" id="ARBA00010702"/>
    </source>
</evidence>
<dbReference type="InterPro" id="IPR050792">
    <property type="entry name" value="ADP-ribosylglycohydrolase"/>
</dbReference>
<evidence type="ECO:0008006" key="5">
    <source>
        <dbReference type="Google" id="ProtNLM"/>
    </source>
</evidence>
<accession>A0ABM7WTS8</accession>
<dbReference type="InterPro" id="IPR005502">
    <property type="entry name" value="Ribosyl_crysJ1"/>
</dbReference>
<evidence type="ECO:0000256" key="2">
    <source>
        <dbReference type="ARBA" id="ARBA00022801"/>
    </source>
</evidence>
<dbReference type="PANTHER" id="PTHR16222">
    <property type="entry name" value="ADP-RIBOSYLGLYCOHYDROLASE"/>
    <property type="match status" value="1"/>
</dbReference>
<protein>
    <recommendedName>
        <fullName evidence="5">ADP-ribosylglycohydrolase</fullName>
    </recommendedName>
</protein>
<dbReference type="InterPro" id="IPR036705">
    <property type="entry name" value="Ribosyl_crysJ1_sf"/>
</dbReference>
<dbReference type="Proteomes" id="UP001162891">
    <property type="component" value="Chromosome"/>
</dbReference>
<dbReference type="PANTHER" id="PTHR16222:SF24">
    <property type="entry name" value="ADP-RIBOSYLHYDROLASE ARH3"/>
    <property type="match status" value="1"/>
</dbReference>
<gene>
    <name evidence="3" type="ORF">AMOR_18700</name>
</gene>
<dbReference type="EMBL" id="AP025591">
    <property type="protein sequence ID" value="BDG02874.1"/>
    <property type="molecule type" value="Genomic_DNA"/>
</dbReference>
<sequence length="352" mass="36673">MFDSRGERSRGAFRGCLLGGAVGDALGAAVEFMDLAAIRERFGPEGVTGFEPVYGRRGAITDDTQMTLFTAEALVRGLHRFEERGIASVSAVAHGAYLRWLSTQGERAPTFGAAGWLVGVPGLQARRAPGNTCLAALRSGEPGTPQRPINDSKGCGGVMRIAPVGLAHFDDPFAVGSELAALTHGHPSGHLAAGYLALVVSAVSHGAELRGACHEATGRLAREPGHEETLAAVESALELASQGRPSTAAVESLGEGWVAEEALAIGLYCALVAKDFGHGALLAVNHGGDSDSTGAIAGNLMGLLVGERGIPGRWLEELELREVITTVADDLWMHFGTAECEACDDLDRYPPS</sequence>
<dbReference type="Gene3D" id="1.10.4080.10">
    <property type="entry name" value="ADP-ribosylation/Crystallin J1"/>
    <property type="match status" value="1"/>
</dbReference>
<dbReference type="RefSeq" id="WP_248360555.1">
    <property type="nucleotide sequence ID" value="NZ_AP025591.1"/>
</dbReference>
<reference evidence="4" key="1">
    <citation type="journal article" date="2022" name="Int. J. Syst. Evol. Microbiol.">
        <title>Anaeromyxobacter oryzae sp. nov., Anaeromyxobacter diazotrophicus sp. nov. and Anaeromyxobacter paludicola sp. nov., isolated from paddy soils.</title>
        <authorList>
            <person name="Itoh H."/>
            <person name="Xu Z."/>
            <person name="Mise K."/>
            <person name="Masuda Y."/>
            <person name="Ushijima N."/>
            <person name="Hayakawa C."/>
            <person name="Shiratori Y."/>
            <person name="Senoo K."/>
        </authorList>
    </citation>
    <scope>NUCLEOTIDE SEQUENCE [LARGE SCALE GENOMIC DNA]</scope>
    <source>
        <strain evidence="4">Red232</strain>
    </source>
</reference>
<keyword evidence="2" id="KW-0378">Hydrolase</keyword>
<comment type="similarity">
    <text evidence="1">Belongs to the ADP-ribosylglycohydrolase family.</text>
</comment>
<evidence type="ECO:0000313" key="4">
    <source>
        <dbReference type="Proteomes" id="UP001162891"/>
    </source>
</evidence>
<keyword evidence="4" id="KW-1185">Reference proteome</keyword>